<dbReference type="MEROPS" id="C56.A06"/>
<protein>
    <submittedName>
        <fullName evidence="3">DJ-1/ThiJ/PfpI family protein</fullName>
    </submittedName>
</protein>
<accession>F4Q338</accession>
<comment type="similarity">
    <text evidence="1">Belongs to the peptidase C56 family.</text>
</comment>
<name>F4Q338_CACFS</name>
<organism evidence="3 4">
    <name type="scientific">Cavenderia fasciculata</name>
    <name type="common">Slime mold</name>
    <name type="synonym">Dictyostelium fasciculatum</name>
    <dbReference type="NCBI Taxonomy" id="261658"/>
    <lineage>
        <taxon>Eukaryota</taxon>
        <taxon>Amoebozoa</taxon>
        <taxon>Evosea</taxon>
        <taxon>Eumycetozoa</taxon>
        <taxon>Dictyostelia</taxon>
        <taxon>Acytosteliales</taxon>
        <taxon>Cavenderiaceae</taxon>
        <taxon>Cavenderia</taxon>
    </lineage>
</organism>
<dbReference type="CDD" id="cd03169">
    <property type="entry name" value="GATase1_PfpI_1"/>
    <property type="match status" value="1"/>
</dbReference>
<dbReference type="AlphaFoldDB" id="F4Q338"/>
<dbReference type="PANTHER" id="PTHR42733">
    <property type="entry name" value="DJ-1 PROTEIN"/>
    <property type="match status" value="1"/>
</dbReference>
<evidence type="ECO:0000256" key="1">
    <source>
        <dbReference type="ARBA" id="ARBA00008542"/>
    </source>
</evidence>
<dbReference type="OrthoDB" id="543156at2759"/>
<dbReference type="PANTHER" id="PTHR42733:SF2">
    <property type="entry name" value="DJ-1_THIJ_PFPI FAMILY PROTEIN"/>
    <property type="match status" value="1"/>
</dbReference>
<evidence type="ECO:0000259" key="2">
    <source>
        <dbReference type="Pfam" id="PF01965"/>
    </source>
</evidence>
<feature type="domain" description="DJ-1/PfpI" evidence="2">
    <location>
        <begin position="3"/>
        <end position="184"/>
    </location>
</feature>
<dbReference type="NCBIfam" id="TIGR01382">
    <property type="entry name" value="PfpI"/>
    <property type="match status" value="1"/>
</dbReference>
<dbReference type="RefSeq" id="XP_004355234.1">
    <property type="nucleotide sequence ID" value="XM_004355182.1"/>
</dbReference>
<dbReference type="Gene3D" id="3.40.50.880">
    <property type="match status" value="1"/>
</dbReference>
<dbReference type="OMA" id="YAWMREF"/>
<keyword evidence="4" id="KW-1185">Reference proteome</keyword>
<evidence type="ECO:0000313" key="3">
    <source>
        <dbReference type="EMBL" id="EGG16760.1"/>
    </source>
</evidence>
<dbReference type="EMBL" id="GL883021">
    <property type="protein sequence ID" value="EGG16760.1"/>
    <property type="molecule type" value="Genomic_DNA"/>
</dbReference>
<dbReference type="Pfam" id="PF01965">
    <property type="entry name" value="DJ-1_PfpI"/>
    <property type="match status" value="1"/>
</dbReference>
<dbReference type="InterPro" id="IPR006286">
    <property type="entry name" value="C56_PfpI-like"/>
</dbReference>
<reference evidence="4" key="1">
    <citation type="journal article" date="2011" name="Genome Res.">
        <title>Phylogeny-wide analysis of social amoeba genomes highlights ancient origins for complex intercellular communication.</title>
        <authorList>
            <person name="Heidel A.J."/>
            <person name="Lawal H.M."/>
            <person name="Felder M."/>
            <person name="Schilde C."/>
            <person name="Helps N.R."/>
            <person name="Tunggal B."/>
            <person name="Rivero F."/>
            <person name="John U."/>
            <person name="Schleicher M."/>
            <person name="Eichinger L."/>
            <person name="Platzer M."/>
            <person name="Noegel A.A."/>
            <person name="Schaap P."/>
            <person name="Gloeckner G."/>
        </authorList>
    </citation>
    <scope>NUCLEOTIDE SEQUENCE [LARGE SCALE GENOMIC DNA]</scope>
    <source>
        <strain evidence="4">SH3</strain>
    </source>
</reference>
<sequence>MAKKILMIVGDYVEDYEVMVPFQALLMVGHIVHAVSPGKKDKDTIATAVHDFLPGEQTYTELKGHRFALNFDFDNVKSSDYDALLVPGGRAPEFLRLNEKVISLTQEFHRDKKPIASVCHGLQILSAAGILKNVNCTGYFACKPEIVQAGGNYIDTPADGAVQDDHIISAVAWPGHPQWLSLFLQKLGTKITL</sequence>
<dbReference type="KEGG" id="dfa:DFA_07738"/>
<dbReference type="SUPFAM" id="SSF52317">
    <property type="entry name" value="Class I glutamine amidotransferase-like"/>
    <property type="match status" value="1"/>
</dbReference>
<dbReference type="InterPro" id="IPR002818">
    <property type="entry name" value="DJ-1/PfpI"/>
</dbReference>
<dbReference type="Proteomes" id="UP000007797">
    <property type="component" value="Unassembled WGS sequence"/>
</dbReference>
<gene>
    <name evidence="3" type="primary">PFP1</name>
    <name evidence="3" type="ORF">DFA_07738</name>
</gene>
<dbReference type="STRING" id="1054147.F4Q338"/>
<dbReference type="GeneID" id="14869037"/>
<dbReference type="PROSITE" id="PS51276">
    <property type="entry name" value="PEPTIDASE_C56_PFPI"/>
    <property type="match status" value="1"/>
</dbReference>
<evidence type="ECO:0000313" key="4">
    <source>
        <dbReference type="Proteomes" id="UP000007797"/>
    </source>
</evidence>
<dbReference type="InterPro" id="IPR029062">
    <property type="entry name" value="Class_I_gatase-like"/>
</dbReference>
<proteinExistence type="inferred from homology"/>